<keyword evidence="2" id="KW-1185">Reference proteome</keyword>
<organism evidence="1 2">
    <name type="scientific">Natronomonas moolapensis (strain DSM 18674 / CECT 7526 / JCM 14361 / 8.8.11)</name>
    <dbReference type="NCBI Taxonomy" id="268739"/>
    <lineage>
        <taxon>Archaea</taxon>
        <taxon>Methanobacteriati</taxon>
        <taxon>Methanobacteriota</taxon>
        <taxon>Stenosarchaea group</taxon>
        <taxon>Halobacteria</taxon>
        <taxon>Halobacteriales</taxon>
        <taxon>Natronomonadaceae</taxon>
        <taxon>Natronomonas</taxon>
    </lineage>
</organism>
<protein>
    <submittedName>
        <fullName evidence="1">Homolog to small CPxCG-related zinc finger protein</fullName>
    </submittedName>
</protein>
<evidence type="ECO:0000313" key="1">
    <source>
        <dbReference type="EMBL" id="CCQ36160.1"/>
    </source>
</evidence>
<dbReference type="OrthoDB" id="169264at2157"/>
<dbReference type="KEGG" id="nmo:Nmlp_1975"/>
<dbReference type="Pfam" id="PF24461">
    <property type="entry name" value="DUF7576"/>
    <property type="match status" value="1"/>
</dbReference>
<proteinExistence type="predicted"/>
<dbReference type="eggNOG" id="arCOG06252">
    <property type="taxonomic scope" value="Archaea"/>
</dbReference>
<dbReference type="GeneID" id="14652366"/>
<dbReference type="STRING" id="268739.Nmlp_1975"/>
<name>M1XQ26_NATM8</name>
<reference evidence="1 2" key="1">
    <citation type="journal article" date="2013" name="Genome Announc.">
        <title>Genome of the haloarchaeon Natronomonas moolapensis, a neutrophilic member of a previously haloalkaliphilic genus.</title>
        <authorList>
            <person name="Dyall-Smith M.L."/>
            <person name="Pfeiffer F."/>
            <person name="Oberwinkler T."/>
            <person name="Klee K."/>
            <person name="Rampp M."/>
            <person name="Palm P."/>
            <person name="Gross K."/>
            <person name="Schuster S.C."/>
            <person name="Oesterhelt D."/>
        </authorList>
    </citation>
    <scope>NUCLEOTIDE SEQUENCE [LARGE SCALE GENOMIC DNA]</scope>
    <source>
        <strain evidence="2">DSM 18674 / JCM 14361 / 8.8.11</strain>
    </source>
</reference>
<dbReference type="InterPro" id="IPR055998">
    <property type="entry name" value="DUF7576"/>
</dbReference>
<evidence type="ECO:0000313" key="2">
    <source>
        <dbReference type="Proteomes" id="UP000011867"/>
    </source>
</evidence>
<dbReference type="HOGENOM" id="CLU_200151_0_0_2"/>
<dbReference type="AlphaFoldDB" id="M1XQ26"/>
<sequence>MVDPTSDLGEDVTEDTAPRCAVCSEPIVNEPTHQVLTRVKEGSVSTVHFCTSACRSEWSE</sequence>
<dbReference type="EMBL" id="HF582854">
    <property type="protein sequence ID" value="CCQ36160.1"/>
    <property type="molecule type" value="Genomic_DNA"/>
</dbReference>
<dbReference type="RefSeq" id="WP_015408978.1">
    <property type="nucleotide sequence ID" value="NC_020388.1"/>
</dbReference>
<dbReference type="Proteomes" id="UP000011867">
    <property type="component" value="Chromosome"/>
</dbReference>
<accession>M1XQ26</accession>
<gene>
    <name evidence="1" type="ordered locus">Nmlp_1975</name>
</gene>